<gene>
    <name evidence="2" type="ORF">Phou_051110</name>
</gene>
<dbReference type="Proteomes" id="UP000482800">
    <property type="component" value="Unassembled WGS sequence"/>
</dbReference>
<proteinExistence type="predicted"/>
<dbReference type="EMBL" id="BLPF01000002">
    <property type="protein sequence ID" value="GFJ80931.1"/>
    <property type="molecule type" value="Genomic_DNA"/>
</dbReference>
<feature type="region of interest" description="Disordered" evidence="1">
    <location>
        <begin position="1"/>
        <end position="23"/>
    </location>
</feature>
<evidence type="ECO:0000256" key="1">
    <source>
        <dbReference type="SAM" id="MobiDB-lite"/>
    </source>
</evidence>
<comment type="caution">
    <text evidence="2">The sequence shown here is derived from an EMBL/GenBank/DDBJ whole genome shotgun (WGS) entry which is preliminary data.</text>
</comment>
<evidence type="ECO:0000313" key="3">
    <source>
        <dbReference type="Proteomes" id="UP000482800"/>
    </source>
</evidence>
<name>A0A6V8KEQ3_9ACTN</name>
<reference evidence="2 3" key="1">
    <citation type="submission" date="2020-03" db="EMBL/GenBank/DDBJ databases">
        <title>Whole genome shotgun sequence of Phytohabitans houttuyneae NBRC 108639.</title>
        <authorList>
            <person name="Komaki H."/>
            <person name="Tamura T."/>
        </authorList>
    </citation>
    <scope>NUCLEOTIDE SEQUENCE [LARGE SCALE GENOMIC DNA]</scope>
    <source>
        <strain evidence="2 3">NBRC 108639</strain>
    </source>
</reference>
<evidence type="ECO:0000313" key="2">
    <source>
        <dbReference type="EMBL" id="GFJ80931.1"/>
    </source>
</evidence>
<sequence>MDTEAVRPRTEHETLDRGYHTETQRRRSVAVGRVPVAARTRHRLAADPGGIPEDVLAHLADDYERAMYCRTMAEQFRRRWFAGRAREIAYVAERANRGDRRYRRLTAAQIDMVGRLRWSESGLAQVLARREERYVGWMQMYLAFAQYQRTSR</sequence>
<keyword evidence="3" id="KW-1185">Reference proteome</keyword>
<reference evidence="2 3" key="2">
    <citation type="submission" date="2020-03" db="EMBL/GenBank/DDBJ databases">
        <authorList>
            <person name="Ichikawa N."/>
            <person name="Kimura A."/>
            <person name="Kitahashi Y."/>
            <person name="Uohara A."/>
        </authorList>
    </citation>
    <scope>NUCLEOTIDE SEQUENCE [LARGE SCALE GENOMIC DNA]</scope>
    <source>
        <strain evidence="2 3">NBRC 108639</strain>
    </source>
</reference>
<dbReference type="AlphaFoldDB" id="A0A6V8KEQ3"/>
<protein>
    <submittedName>
        <fullName evidence="2">Uncharacterized protein</fullName>
    </submittedName>
</protein>
<organism evidence="2 3">
    <name type="scientific">Phytohabitans houttuyneae</name>
    <dbReference type="NCBI Taxonomy" id="1076126"/>
    <lineage>
        <taxon>Bacteria</taxon>
        <taxon>Bacillati</taxon>
        <taxon>Actinomycetota</taxon>
        <taxon>Actinomycetes</taxon>
        <taxon>Micromonosporales</taxon>
        <taxon>Micromonosporaceae</taxon>
    </lineage>
</organism>
<dbReference type="RefSeq" id="WP_173059390.1">
    <property type="nucleotide sequence ID" value="NZ_BAABGO010000062.1"/>
</dbReference>
<accession>A0A6V8KEQ3</accession>